<evidence type="ECO:0000256" key="4">
    <source>
        <dbReference type="ARBA" id="ARBA00032875"/>
    </source>
</evidence>
<dbReference type="Pfam" id="PF00501">
    <property type="entry name" value="AMP-binding"/>
    <property type="match status" value="1"/>
</dbReference>
<dbReference type="InterPro" id="IPR042099">
    <property type="entry name" value="ANL_N_sf"/>
</dbReference>
<reference evidence="6 7" key="1">
    <citation type="journal article" date="2019" name="Int. J. Syst. Evol. Microbiol.">
        <title>Capsulimonas corticalis gen. nov., sp. nov., an aerobic capsulated bacterium, of a novel bacterial order, Capsulimonadales ord. nov., of the class Armatimonadia of the phylum Armatimonadetes.</title>
        <authorList>
            <person name="Li J."/>
            <person name="Kudo C."/>
            <person name="Tonouchi A."/>
        </authorList>
    </citation>
    <scope>NUCLEOTIDE SEQUENCE [LARGE SCALE GENOMIC DNA]</scope>
    <source>
        <strain evidence="6 7">AX-7</strain>
    </source>
</reference>
<dbReference type="EMBL" id="AP025739">
    <property type="protein sequence ID" value="BDI32895.1"/>
    <property type="molecule type" value="Genomic_DNA"/>
</dbReference>
<sequence length="499" mass="53984">MAHILADSGAKAIIVSDGKQLQKAVASREEIPNLAIFVTMEESSAKGDVLSFSAVMAEGDRATLPESFEQRRDSVKLDDLMSLVYTSGTTGNPKGAMLTHGNMGTAVDGAQKAFPVVPPDEAFLSFLPLCHVFERVTHFLSLAMGSHTYYNDSIFKLIDNLAFAKPTVMQCVPRVFESIHERVLDTVSKEPEQKQKAFAWALEVGSAFAERRNAGRSVSPILAIKHAIADKLVLSTLREKFGGKLKFFVSGGAPLNAKTAQFFNGIGIPILEGWGLTETTAASATNPYGRAKIGSVGIAGFGATIKVAPDGELLVRGANVMRGYWNNPEATADAIDADGWFHTGDIGVIDSEGYVKITDRKKDILVLANGKNVAPQPIEIHLKQSPYISEIVLLGDQSGGVSALVLPSFDKLKTWAQEQGKEKMSPSELAADPATRKLIKTEIDKLSGNLADYEKIKRVALLEKPLTIENGELTPTMKIKRKVVSEKYGRLLEREASTP</sequence>
<keyword evidence="3" id="KW-0443">Lipid metabolism</keyword>
<name>A0A402CPT0_9BACT</name>
<evidence type="ECO:0000313" key="7">
    <source>
        <dbReference type="Proteomes" id="UP000287394"/>
    </source>
</evidence>
<dbReference type="Proteomes" id="UP000287394">
    <property type="component" value="Chromosome"/>
</dbReference>
<feature type="domain" description="AMP-dependent synthetase/ligase" evidence="5">
    <location>
        <begin position="1"/>
        <end position="325"/>
    </location>
</feature>
<keyword evidence="2" id="KW-0276">Fatty acid metabolism</keyword>
<evidence type="ECO:0000259" key="5">
    <source>
        <dbReference type="Pfam" id="PF00501"/>
    </source>
</evidence>
<dbReference type="SUPFAM" id="SSF56801">
    <property type="entry name" value="Acetyl-CoA synthetase-like"/>
    <property type="match status" value="1"/>
</dbReference>
<dbReference type="PANTHER" id="PTHR43272:SF32">
    <property type="entry name" value="AMP-DEPENDENT SYNTHETASE_LIGASE DOMAIN-CONTAINING PROTEIN"/>
    <property type="match status" value="1"/>
</dbReference>
<dbReference type="CDD" id="cd05907">
    <property type="entry name" value="VL_LC_FACS_like"/>
    <property type="match status" value="1"/>
</dbReference>
<evidence type="ECO:0000313" key="6">
    <source>
        <dbReference type="EMBL" id="BDI32895.1"/>
    </source>
</evidence>
<dbReference type="GO" id="GO:0004467">
    <property type="term" value="F:long-chain fatty acid-CoA ligase activity"/>
    <property type="evidence" value="ECO:0007669"/>
    <property type="project" value="TreeGrafter"/>
</dbReference>
<dbReference type="InterPro" id="IPR020845">
    <property type="entry name" value="AMP-binding_CS"/>
</dbReference>
<dbReference type="Pfam" id="PF23562">
    <property type="entry name" value="AMP-binding_C_3"/>
    <property type="match status" value="1"/>
</dbReference>
<proteinExistence type="predicted"/>
<dbReference type="Gene3D" id="3.40.50.12780">
    <property type="entry name" value="N-terminal domain of ligase-like"/>
    <property type="match status" value="1"/>
</dbReference>
<dbReference type="AlphaFoldDB" id="A0A402CPT0"/>
<organism evidence="6 7">
    <name type="scientific">Capsulimonas corticalis</name>
    <dbReference type="NCBI Taxonomy" id="2219043"/>
    <lineage>
        <taxon>Bacteria</taxon>
        <taxon>Bacillati</taxon>
        <taxon>Armatimonadota</taxon>
        <taxon>Armatimonadia</taxon>
        <taxon>Capsulimonadales</taxon>
        <taxon>Capsulimonadaceae</taxon>
        <taxon>Capsulimonas</taxon>
    </lineage>
</organism>
<protein>
    <recommendedName>
        <fullName evidence="4">Acyl-CoA synthetase</fullName>
    </recommendedName>
</protein>
<evidence type="ECO:0000256" key="2">
    <source>
        <dbReference type="ARBA" id="ARBA00022832"/>
    </source>
</evidence>
<keyword evidence="7" id="KW-1185">Reference proteome</keyword>
<keyword evidence="1" id="KW-0436">Ligase</keyword>
<evidence type="ECO:0000256" key="1">
    <source>
        <dbReference type="ARBA" id="ARBA00022598"/>
    </source>
</evidence>
<dbReference type="PANTHER" id="PTHR43272">
    <property type="entry name" value="LONG-CHAIN-FATTY-ACID--COA LIGASE"/>
    <property type="match status" value="1"/>
</dbReference>
<dbReference type="KEGG" id="ccot:CCAX7_49460"/>
<dbReference type="PROSITE" id="PS00455">
    <property type="entry name" value="AMP_BINDING"/>
    <property type="match status" value="1"/>
</dbReference>
<dbReference type="InterPro" id="IPR000873">
    <property type="entry name" value="AMP-dep_synth/lig_dom"/>
</dbReference>
<evidence type="ECO:0000256" key="3">
    <source>
        <dbReference type="ARBA" id="ARBA00023098"/>
    </source>
</evidence>
<accession>A0A402CPT0</accession>
<dbReference type="GO" id="GO:0016020">
    <property type="term" value="C:membrane"/>
    <property type="evidence" value="ECO:0007669"/>
    <property type="project" value="TreeGrafter"/>
</dbReference>
<gene>
    <name evidence="6" type="ORF">CCAX7_49460</name>
</gene>